<evidence type="ECO:0000313" key="2">
    <source>
        <dbReference type="Proteomes" id="UP000831701"/>
    </source>
</evidence>
<sequence length="86" mass="9710">MSCRRAVLTLLPKKGNLQDIKNWRPVSLLCVDYKLLSKALANRLRGAMEQVIHQDQTYCVPGRSMVDNIYLIRDVLEVSSSLGIGH</sequence>
<proteinExistence type="predicted"/>
<keyword evidence="2" id="KW-1185">Reference proteome</keyword>
<gene>
    <name evidence="1" type="ORF">L3Q82_000114</name>
</gene>
<organism evidence="1 2">
    <name type="scientific">Scortum barcoo</name>
    <name type="common">barcoo grunter</name>
    <dbReference type="NCBI Taxonomy" id="214431"/>
    <lineage>
        <taxon>Eukaryota</taxon>
        <taxon>Metazoa</taxon>
        <taxon>Chordata</taxon>
        <taxon>Craniata</taxon>
        <taxon>Vertebrata</taxon>
        <taxon>Euteleostomi</taxon>
        <taxon>Actinopterygii</taxon>
        <taxon>Neopterygii</taxon>
        <taxon>Teleostei</taxon>
        <taxon>Neoteleostei</taxon>
        <taxon>Acanthomorphata</taxon>
        <taxon>Eupercaria</taxon>
        <taxon>Centrarchiformes</taxon>
        <taxon>Terapontoidei</taxon>
        <taxon>Terapontidae</taxon>
        <taxon>Scortum</taxon>
    </lineage>
</organism>
<protein>
    <submittedName>
        <fullName evidence="1">Uncharacterized protein</fullName>
    </submittedName>
</protein>
<accession>A0ACB8XAV7</accession>
<dbReference type="EMBL" id="CM041531">
    <property type="protein sequence ID" value="KAI3376858.1"/>
    <property type="molecule type" value="Genomic_DNA"/>
</dbReference>
<dbReference type="Proteomes" id="UP000831701">
    <property type="component" value="Chromosome 1"/>
</dbReference>
<comment type="caution">
    <text evidence="1">The sequence shown here is derived from an EMBL/GenBank/DDBJ whole genome shotgun (WGS) entry which is preliminary data.</text>
</comment>
<name>A0ACB8XAV7_9TELE</name>
<evidence type="ECO:0000313" key="1">
    <source>
        <dbReference type="EMBL" id="KAI3376858.1"/>
    </source>
</evidence>
<reference evidence="1" key="1">
    <citation type="submission" date="2022-04" db="EMBL/GenBank/DDBJ databases">
        <title>Jade perch genome.</title>
        <authorList>
            <person name="Chao B."/>
        </authorList>
    </citation>
    <scope>NUCLEOTIDE SEQUENCE</scope>
    <source>
        <strain evidence="1">CB-2022</strain>
    </source>
</reference>